<proteinExistence type="predicted"/>
<dbReference type="Pfam" id="PF02195">
    <property type="entry name" value="ParB_N"/>
    <property type="match status" value="1"/>
</dbReference>
<dbReference type="OrthoDB" id="2972467at2"/>
<comment type="caution">
    <text evidence="2">The sequence shown here is derived from an EMBL/GenBank/DDBJ whole genome shotgun (WGS) entry which is preliminary data.</text>
</comment>
<feature type="domain" description="ParB-like N-terminal" evidence="1">
    <location>
        <begin position="12"/>
        <end position="83"/>
    </location>
</feature>
<accession>A0A2W2B452</accession>
<keyword evidence="3" id="KW-1185">Reference proteome</keyword>
<dbReference type="EMBL" id="QKTW01000002">
    <property type="protein sequence ID" value="PZF74818.1"/>
    <property type="molecule type" value="Genomic_DNA"/>
</dbReference>
<evidence type="ECO:0000313" key="3">
    <source>
        <dbReference type="Proteomes" id="UP000248745"/>
    </source>
</evidence>
<dbReference type="Gene3D" id="3.90.1530.10">
    <property type="entry name" value="Conserved hypothetical protein from pyrococcus furiosus pfu- 392566-001, ParB domain"/>
    <property type="match status" value="1"/>
</dbReference>
<organism evidence="2 3">
    <name type="scientific">Taibaiella soli</name>
    <dbReference type="NCBI Taxonomy" id="1649169"/>
    <lineage>
        <taxon>Bacteria</taxon>
        <taxon>Pseudomonadati</taxon>
        <taxon>Bacteroidota</taxon>
        <taxon>Chitinophagia</taxon>
        <taxon>Chitinophagales</taxon>
        <taxon>Chitinophagaceae</taxon>
        <taxon>Taibaiella</taxon>
    </lineage>
</organism>
<name>A0A2W2B452_9BACT</name>
<dbReference type="InterPro" id="IPR003115">
    <property type="entry name" value="ParB_N"/>
</dbReference>
<dbReference type="InterPro" id="IPR036086">
    <property type="entry name" value="ParB/Sulfiredoxin_sf"/>
</dbReference>
<gene>
    <name evidence="2" type="ORF">DN068_01070</name>
</gene>
<dbReference type="AlphaFoldDB" id="A0A2W2B452"/>
<dbReference type="SUPFAM" id="SSF110849">
    <property type="entry name" value="ParB/Sulfiredoxin"/>
    <property type="match status" value="1"/>
</dbReference>
<sequence length="111" mass="12932">MAMGVYYSDLDILETSALSPTHYPVRTQRRMQELIYDIRANGVQDPLQYVIHEGQNYIVGGNHRYFVAPRLGITEVPVQQVQLPFEGYNTPADLQMSGHMPTYWRYLKWPK</sequence>
<evidence type="ECO:0000259" key="1">
    <source>
        <dbReference type="Pfam" id="PF02195"/>
    </source>
</evidence>
<evidence type="ECO:0000313" key="2">
    <source>
        <dbReference type="EMBL" id="PZF74818.1"/>
    </source>
</evidence>
<protein>
    <recommendedName>
        <fullName evidence="1">ParB-like N-terminal domain-containing protein</fullName>
    </recommendedName>
</protein>
<dbReference type="Proteomes" id="UP000248745">
    <property type="component" value="Unassembled WGS sequence"/>
</dbReference>
<reference evidence="2 3" key="1">
    <citation type="submission" date="2018-06" db="EMBL/GenBank/DDBJ databases">
        <title>Mucibacter soli gen. nov., sp. nov., a new member of the family Chitinophagaceae producing mucin.</title>
        <authorList>
            <person name="Kim M.-K."/>
            <person name="Park S."/>
            <person name="Kim T.-S."/>
            <person name="Joung Y."/>
            <person name="Han J.-H."/>
            <person name="Kim S.B."/>
        </authorList>
    </citation>
    <scope>NUCLEOTIDE SEQUENCE [LARGE SCALE GENOMIC DNA]</scope>
    <source>
        <strain evidence="2 3">R1-15</strain>
    </source>
</reference>